<feature type="compositionally biased region" description="Low complexity" evidence="4">
    <location>
        <begin position="325"/>
        <end position="336"/>
    </location>
</feature>
<dbReference type="SMART" id="SM00028">
    <property type="entry name" value="TPR"/>
    <property type="match status" value="8"/>
</dbReference>
<dbReference type="Pfam" id="PF13414">
    <property type="entry name" value="TPR_11"/>
    <property type="match status" value="1"/>
</dbReference>
<evidence type="ECO:0000313" key="6">
    <source>
        <dbReference type="Proteomes" id="UP001370348"/>
    </source>
</evidence>
<reference evidence="5 6" key="1">
    <citation type="submission" date="2021-12" db="EMBL/GenBank/DDBJ databases">
        <title>Discovery of the Pendulisporaceae a myxobacterial family with distinct sporulation behavior and unique specialized metabolism.</title>
        <authorList>
            <person name="Garcia R."/>
            <person name="Popoff A."/>
            <person name="Bader C.D."/>
            <person name="Loehr J."/>
            <person name="Walesch S."/>
            <person name="Walt C."/>
            <person name="Boldt J."/>
            <person name="Bunk B."/>
            <person name="Haeckl F.J.F.P.J."/>
            <person name="Gunesch A.P."/>
            <person name="Birkelbach J."/>
            <person name="Nuebel U."/>
            <person name="Pietschmann T."/>
            <person name="Bach T."/>
            <person name="Mueller R."/>
        </authorList>
    </citation>
    <scope>NUCLEOTIDE SEQUENCE [LARGE SCALE GENOMIC DNA]</scope>
    <source>
        <strain evidence="5 6">MSr11954</strain>
    </source>
</reference>
<protein>
    <submittedName>
        <fullName evidence="5">Tetratricopeptide repeat protein</fullName>
    </submittedName>
</protein>
<evidence type="ECO:0000313" key="5">
    <source>
        <dbReference type="EMBL" id="WXB12786.1"/>
    </source>
</evidence>
<evidence type="ECO:0000256" key="1">
    <source>
        <dbReference type="ARBA" id="ARBA00022737"/>
    </source>
</evidence>
<dbReference type="Proteomes" id="UP001370348">
    <property type="component" value="Chromosome"/>
</dbReference>
<dbReference type="SUPFAM" id="SSF48452">
    <property type="entry name" value="TPR-like"/>
    <property type="match status" value="3"/>
</dbReference>
<dbReference type="PANTHER" id="PTHR45586">
    <property type="entry name" value="TPR REPEAT-CONTAINING PROTEIN PA4667"/>
    <property type="match status" value="1"/>
</dbReference>
<accession>A0ABZ2LPG2</accession>
<dbReference type="PROSITE" id="PS50005">
    <property type="entry name" value="TPR"/>
    <property type="match status" value="3"/>
</dbReference>
<keyword evidence="2 3" id="KW-0802">TPR repeat</keyword>
<dbReference type="RefSeq" id="WP_394822406.1">
    <property type="nucleotide sequence ID" value="NZ_CP089984.1"/>
</dbReference>
<proteinExistence type="predicted"/>
<dbReference type="InterPro" id="IPR051012">
    <property type="entry name" value="CellSynth/LPSAsmb/PSIAsmb"/>
</dbReference>
<feature type="repeat" description="TPR" evidence="3">
    <location>
        <begin position="121"/>
        <end position="154"/>
    </location>
</feature>
<dbReference type="Pfam" id="PF13432">
    <property type="entry name" value="TPR_16"/>
    <property type="match status" value="1"/>
</dbReference>
<gene>
    <name evidence="5" type="ORF">LZC94_33665</name>
</gene>
<keyword evidence="1" id="KW-0677">Repeat</keyword>
<dbReference type="InterPro" id="IPR011990">
    <property type="entry name" value="TPR-like_helical_dom_sf"/>
</dbReference>
<dbReference type="InterPro" id="IPR019734">
    <property type="entry name" value="TPR_rpt"/>
</dbReference>
<keyword evidence="6" id="KW-1185">Reference proteome</keyword>
<evidence type="ECO:0000256" key="2">
    <source>
        <dbReference type="ARBA" id="ARBA00022803"/>
    </source>
</evidence>
<name>A0ABZ2LPG2_9BACT</name>
<organism evidence="5 6">
    <name type="scientific">Pendulispora albinea</name>
    <dbReference type="NCBI Taxonomy" id="2741071"/>
    <lineage>
        <taxon>Bacteria</taxon>
        <taxon>Pseudomonadati</taxon>
        <taxon>Myxococcota</taxon>
        <taxon>Myxococcia</taxon>
        <taxon>Myxococcales</taxon>
        <taxon>Sorangiineae</taxon>
        <taxon>Pendulisporaceae</taxon>
        <taxon>Pendulispora</taxon>
    </lineage>
</organism>
<sequence length="980" mass="108147">MPIDRESVLQTAQKYAEKKKYDRAILEYQKIIQVDPSDARTLLKMGDLQVKMGAYADSIATYERVGRHYVSLEFFVKAVWVYKQIGEILHKHVPHLEDRYAHIGPKLAELYQNLGLTSDALATLDEVATRLQKQQRDTEAIEVFKKTIELDPNNPIPHLRLAEALSRARDPEAAAAVFGTAASLLIKRGRPADALKVLERLLHHKQDPQQAKVAAELYLQRETPNDGLQALAKLQICFQANPKDLDTLALLARAFVVIGQADKGIEVRKEMARIAREQNKPDLFRRLVEELSRAAPDDEQVRQFAASLPAIGGGPPAASDRPAAREPGPAAAAPHELPGRAAHLPRVSGPIIESVEIDEELLEDEHVLEAEASHDDVPHSFDVPSRLSVTGRTSHTERINASPYAEEDDDYPEMSVEEADDLLVPANEEAIGELLEEAASLRRRRMYTSAIESLRIGLELDANSIELRQALRDVLIEAGRIDDAVDEAFALASLQLDRLDGEGAARSLSEILAFDPGNERAFDMLRELGYEAPLSAFPDTRRSPDSSSPPPSSERASSERAVPEEQHARRASFDDLGDLYDPDAPLPTYELDELGTGDIEASMFTEETLPRGSLPFDRRAQIPTPTAVQGDPTLGRRAKLGELAIDDPFGSSELPLPEFPLEALGYDGQRNTAPLDPTSRDTYADSPPEGEAELELTSRQSISSRPVIELEDALEEADFFASRGLYGDARAVLREQLSRTPNHPLLQERIQELEHQERGGSAQASGTRVVPASVDERSFDVAASLDALENLEEVTGPIDLSSFGQVDVEEVFAKFKEGVGKHVSVDEADIHYDLGIAYKEIGKVDDALREFQLAAAQGGARACVCESLIGQIHMERGALVAAIEAFLRGLQVPTRTTEQETMLSYELGTAYEQKNLFKEALGAYQRVARHNPNYRDALERVRRLSKYEPPRTSSRAVAVGAEDDEFDRAFDEIIGDGKLP</sequence>
<dbReference type="EMBL" id="CP089984">
    <property type="protein sequence ID" value="WXB12786.1"/>
    <property type="molecule type" value="Genomic_DNA"/>
</dbReference>
<feature type="region of interest" description="Disordered" evidence="4">
    <location>
        <begin position="308"/>
        <end position="343"/>
    </location>
</feature>
<feature type="region of interest" description="Disordered" evidence="4">
    <location>
        <begin position="535"/>
        <end position="591"/>
    </location>
</feature>
<dbReference type="Gene3D" id="1.25.40.10">
    <property type="entry name" value="Tetratricopeptide repeat domain"/>
    <property type="match status" value="4"/>
</dbReference>
<feature type="repeat" description="TPR" evidence="3">
    <location>
        <begin position="5"/>
        <end position="38"/>
    </location>
</feature>
<dbReference type="PANTHER" id="PTHR45586:SF1">
    <property type="entry name" value="LIPOPOLYSACCHARIDE ASSEMBLY PROTEIN B"/>
    <property type="match status" value="1"/>
</dbReference>
<feature type="compositionally biased region" description="Basic and acidic residues" evidence="4">
    <location>
        <begin position="556"/>
        <end position="573"/>
    </location>
</feature>
<evidence type="ECO:0000256" key="3">
    <source>
        <dbReference type="PROSITE-ProRule" id="PRU00339"/>
    </source>
</evidence>
<feature type="region of interest" description="Disordered" evidence="4">
    <location>
        <begin position="666"/>
        <end position="700"/>
    </location>
</feature>
<evidence type="ECO:0000256" key="4">
    <source>
        <dbReference type="SAM" id="MobiDB-lite"/>
    </source>
</evidence>
<feature type="repeat" description="TPR" evidence="3">
    <location>
        <begin position="901"/>
        <end position="934"/>
    </location>
</feature>